<dbReference type="Proteomes" id="UP001603857">
    <property type="component" value="Unassembled WGS sequence"/>
</dbReference>
<evidence type="ECO:0000313" key="1">
    <source>
        <dbReference type="EMBL" id="KAL2326935.1"/>
    </source>
</evidence>
<protein>
    <submittedName>
        <fullName evidence="1">Uncharacterized protein</fullName>
    </submittedName>
</protein>
<keyword evidence="2" id="KW-1185">Reference proteome</keyword>
<name>A0ABD1LTV5_9FABA</name>
<dbReference type="AlphaFoldDB" id="A0ABD1LTV5"/>
<sequence length="54" mass="6236">MSSASLLAVEKLSDISPLFFIGLFQPMYITWHDIEDVVNGKTYLNISVMHFWMV</sequence>
<evidence type="ECO:0000313" key="2">
    <source>
        <dbReference type="Proteomes" id="UP001603857"/>
    </source>
</evidence>
<comment type="caution">
    <text evidence="1">The sequence shown here is derived from an EMBL/GenBank/DDBJ whole genome shotgun (WGS) entry which is preliminary data.</text>
</comment>
<accession>A0ABD1LTV5</accession>
<dbReference type="EMBL" id="JBGMDY010000007">
    <property type="protein sequence ID" value="KAL2326935.1"/>
    <property type="molecule type" value="Genomic_DNA"/>
</dbReference>
<organism evidence="1 2">
    <name type="scientific">Flemingia macrophylla</name>
    <dbReference type="NCBI Taxonomy" id="520843"/>
    <lineage>
        <taxon>Eukaryota</taxon>
        <taxon>Viridiplantae</taxon>
        <taxon>Streptophyta</taxon>
        <taxon>Embryophyta</taxon>
        <taxon>Tracheophyta</taxon>
        <taxon>Spermatophyta</taxon>
        <taxon>Magnoliopsida</taxon>
        <taxon>eudicotyledons</taxon>
        <taxon>Gunneridae</taxon>
        <taxon>Pentapetalae</taxon>
        <taxon>rosids</taxon>
        <taxon>fabids</taxon>
        <taxon>Fabales</taxon>
        <taxon>Fabaceae</taxon>
        <taxon>Papilionoideae</taxon>
        <taxon>50 kb inversion clade</taxon>
        <taxon>NPAAA clade</taxon>
        <taxon>indigoferoid/millettioid clade</taxon>
        <taxon>Phaseoleae</taxon>
        <taxon>Flemingia</taxon>
    </lineage>
</organism>
<proteinExistence type="predicted"/>
<reference evidence="1 2" key="1">
    <citation type="submission" date="2024-08" db="EMBL/GenBank/DDBJ databases">
        <title>Insights into the chromosomal genome structure of Flemingia macrophylla.</title>
        <authorList>
            <person name="Ding Y."/>
            <person name="Zhao Y."/>
            <person name="Bi W."/>
            <person name="Wu M."/>
            <person name="Zhao G."/>
            <person name="Gong Y."/>
            <person name="Li W."/>
            <person name="Zhang P."/>
        </authorList>
    </citation>
    <scope>NUCLEOTIDE SEQUENCE [LARGE SCALE GENOMIC DNA]</scope>
    <source>
        <strain evidence="1">DYQJB</strain>
        <tissue evidence="1">Leaf</tissue>
    </source>
</reference>
<gene>
    <name evidence="1" type="ORF">Fmac_020362</name>
</gene>